<protein>
    <recommendedName>
        <fullName evidence="2">Rhodanese domain-containing protein</fullName>
    </recommendedName>
</protein>
<dbReference type="SUPFAM" id="SSF52821">
    <property type="entry name" value="Rhodanese/Cell cycle control phosphatase"/>
    <property type="match status" value="1"/>
</dbReference>
<proteinExistence type="predicted"/>
<dbReference type="Pfam" id="PF00581">
    <property type="entry name" value="Rhodanese"/>
    <property type="match status" value="1"/>
</dbReference>
<dbReference type="InterPro" id="IPR036873">
    <property type="entry name" value="Rhodanese-like_dom_sf"/>
</dbReference>
<evidence type="ECO:0000259" key="2">
    <source>
        <dbReference type="PROSITE" id="PS50206"/>
    </source>
</evidence>
<dbReference type="InterPro" id="IPR001763">
    <property type="entry name" value="Rhodanese-like_dom"/>
</dbReference>
<dbReference type="CDD" id="cd00158">
    <property type="entry name" value="RHOD"/>
    <property type="match status" value="1"/>
</dbReference>
<name>A0A2W4RHM7_9GAMM</name>
<dbReference type="Gene3D" id="3.40.250.10">
    <property type="entry name" value="Rhodanese-like domain"/>
    <property type="match status" value="1"/>
</dbReference>
<evidence type="ECO:0000256" key="1">
    <source>
        <dbReference type="SAM" id="MobiDB-lite"/>
    </source>
</evidence>
<evidence type="ECO:0000313" key="4">
    <source>
        <dbReference type="Proteomes" id="UP000249396"/>
    </source>
</evidence>
<accession>A0A2W4RHM7</accession>
<organism evidence="3 4">
    <name type="scientific">Candidatus Methylumidiphilus alinenensis</name>
    <dbReference type="NCBI Taxonomy" id="2202197"/>
    <lineage>
        <taxon>Bacteria</taxon>
        <taxon>Pseudomonadati</taxon>
        <taxon>Pseudomonadota</taxon>
        <taxon>Gammaproteobacteria</taxon>
        <taxon>Methylococcales</taxon>
        <taxon>Candidatus Methylumidiphilus</taxon>
    </lineage>
</organism>
<dbReference type="Proteomes" id="UP000249396">
    <property type="component" value="Unassembled WGS sequence"/>
</dbReference>
<evidence type="ECO:0000313" key="3">
    <source>
        <dbReference type="EMBL" id="PZN82603.1"/>
    </source>
</evidence>
<feature type="region of interest" description="Disordered" evidence="1">
    <location>
        <begin position="87"/>
        <end position="117"/>
    </location>
</feature>
<dbReference type="AlphaFoldDB" id="A0A2W4RHM7"/>
<dbReference type="SMART" id="SM00450">
    <property type="entry name" value="RHOD"/>
    <property type="match status" value="1"/>
</dbReference>
<dbReference type="PROSITE" id="PS50206">
    <property type="entry name" value="RHODANESE_3"/>
    <property type="match status" value="1"/>
</dbReference>
<reference evidence="3 4" key="1">
    <citation type="journal article" date="2018" name="Aquat. Microb. Ecol.">
        <title>Gammaproteobacterial methanotrophs dominate.</title>
        <authorList>
            <person name="Rissanen A.J."/>
            <person name="Saarenheimo J."/>
            <person name="Tiirola M."/>
            <person name="Peura S."/>
            <person name="Aalto S.L."/>
            <person name="Karvinen A."/>
            <person name="Nykanen H."/>
        </authorList>
    </citation>
    <scope>NUCLEOTIDE SEQUENCE [LARGE SCALE GENOMIC DNA]</scope>
    <source>
        <strain evidence="3">AMbin10</strain>
    </source>
</reference>
<dbReference type="EMBL" id="QJPH01000211">
    <property type="protein sequence ID" value="PZN82603.1"/>
    <property type="molecule type" value="Genomic_DNA"/>
</dbReference>
<sequence length="394" mass="41960">MEKVIALFAISRPVNSPIVGAPGEPTRPDTISPTASGYAQGSPLTGVLLPGINILGTNRCARLRLLMLGFLVFFNVLAQTPSAPMPPPAFKNLQPAASECKRQDAAPQTEPKPTKVDTVRPDLSCAIAPTELSVLLKRPDTVLADIRPAADYAAYHINGAMNLTAPALRSKRFLKTKTVVLIGDGLVERELYADCARLKASGFKQTKVLRGGLPVWLSSGQAVLGRPPDTTKTALLGPVELWAEARFDANLVLVSSNRKDLLHDLPTATTIPDVNLAAVQTAIKRRGKKPLAAVVLVAATPEIGTGQISRHSGMDRRNPDYREVNLAGTKGQNLNSTALTTDAPASLTNLRLAISPVPLLAYTGTAEAYTRQLAQQNAIWTALARGPKKPRCGS</sequence>
<feature type="domain" description="Rhodanese" evidence="2">
    <location>
        <begin position="137"/>
        <end position="225"/>
    </location>
</feature>
<gene>
    <name evidence="3" type="ORF">DM484_06155</name>
</gene>
<comment type="caution">
    <text evidence="3">The sequence shown here is derived from an EMBL/GenBank/DDBJ whole genome shotgun (WGS) entry which is preliminary data.</text>
</comment>